<dbReference type="EMBL" id="DVHF01000122">
    <property type="protein sequence ID" value="HIR57980.1"/>
    <property type="molecule type" value="Genomic_DNA"/>
</dbReference>
<evidence type="ECO:0000313" key="4">
    <source>
        <dbReference type="Proteomes" id="UP000886785"/>
    </source>
</evidence>
<evidence type="ECO:0000256" key="1">
    <source>
        <dbReference type="SAM" id="Coils"/>
    </source>
</evidence>
<gene>
    <name evidence="3" type="ORF">IAA54_09950</name>
</gene>
<evidence type="ECO:0000259" key="2">
    <source>
        <dbReference type="Pfam" id="PF12773"/>
    </source>
</evidence>
<dbReference type="InterPro" id="IPR025874">
    <property type="entry name" value="DZR"/>
</dbReference>
<reference evidence="3" key="1">
    <citation type="submission" date="2020-10" db="EMBL/GenBank/DDBJ databases">
        <authorList>
            <person name="Gilroy R."/>
        </authorList>
    </citation>
    <scope>NUCLEOTIDE SEQUENCE</scope>
    <source>
        <strain evidence="3">ChiSjej1B19-7085</strain>
    </source>
</reference>
<feature type="coiled-coil region" evidence="1">
    <location>
        <begin position="19"/>
        <end position="90"/>
    </location>
</feature>
<accession>A0A9D1DS31</accession>
<protein>
    <submittedName>
        <fullName evidence="3">Zinc ribbon domain-containing protein</fullName>
    </submittedName>
</protein>
<evidence type="ECO:0000313" key="3">
    <source>
        <dbReference type="EMBL" id="HIR57980.1"/>
    </source>
</evidence>
<proteinExistence type="predicted"/>
<dbReference type="AlphaFoldDB" id="A0A9D1DS31"/>
<reference evidence="3" key="2">
    <citation type="journal article" date="2021" name="PeerJ">
        <title>Extensive microbial diversity within the chicken gut microbiome revealed by metagenomics and culture.</title>
        <authorList>
            <person name="Gilroy R."/>
            <person name="Ravi A."/>
            <person name="Getino M."/>
            <person name="Pursley I."/>
            <person name="Horton D.L."/>
            <person name="Alikhan N.F."/>
            <person name="Baker D."/>
            <person name="Gharbi K."/>
            <person name="Hall N."/>
            <person name="Watson M."/>
            <person name="Adriaenssens E.M."/>
            <person name="Foster-Nyarko E."/>
            <person name="Jarju S."/>
            <person name="Secka A."/>
            <person name="Antonio M."/>
            <person name="Oren A."/>
            <person name="Chaudhuri R.R."/>
            <person name="La Ragione R."/>
            <person name="Hildebrand F."/>
            <person name="Pallen M.J."/>
        </authorList>
    </citation>
    <scope>NUCLEOTIDE SEQUENCE</scope>
    <source>
        <strain evidence="3">ChiSjej1B19-7085</strain>
    </source>
</reference>
<comment type="caution">
    <text evidence="3">The sequence shown here is derived from an EMBL/GenBank/DDBJ whole genome shotgun (WGS) entry which is preliminary data.</text>
</comment>
<name>A0A9D1DS31_9FIRM</name>
<organism evidence="3 4">
    <name type="scientific">Candidatus Gallacutalibacter pullicola</name>
    <dbReference type="NCBI Taxonomy" id="2840830"/>
    <lineage>
        <taxon>Bacteria</taxon>
        <taxon>Bacillati</taxon>
        <taxon>Bacillota</taxon>
        <taxon>Clostridia</taxon>
        <taxon>Eubacteriales</taxon>
        <taxon>Candidatus Gallacutalibacter</taxon>
    </lineage>
</organism>
<keyword evidence="1" id="KW-0175">Coiled coil</keyword>
<feature type="domain" description="DZANK-type" evidence="2">
    <location>
        <begin position="93"/>
        <end position="150"/>
    </location>
</feature>
<sequence length="153" mass="16976">MAGKWTDKVSAFTQNAVSKSKELAEITRLNLSISNAEEQIRGLKTEIGSYVVDHQLMTDVPEIQEIYGKLNTLQRSIDESRERIHALKNVNICSNCGAEVSRESRFCDRCGQPIQRPEPYAAEQEAPAQKFCPNCGQALSMDAAFCSNCGAKF</sequence>
<dbReference type="Pfam" id="PF12773">
    <property type="entry name" value="DZR"/>
    <property type="match status" value="1"/>
</dbReference>
<dbReference type="Proteomes" id="UP000886785">
    <property type="component" value="Unassembled WGS sequence"/>
</dbReference>